<evidence type="ECO:0000313" key="5">
    <source>
        <dbReference type="EMBL" id="KAK2164181.1"/>
    </source>
</evidence>
<dbReference type="InterPro" id="IPR051173">
    <property type="entry name" value="Ca_channel_alpha-2/delta"/>
</dbReference>
<feature type="region of interest" description="Disordered" evidence="1">
    <location>
        <begin position="1328"/>
        <end position="1362"/>
    </location>
</feature>
<evidence type="ECO:0000256" key="3">
    <source>
        <dbReference type="SAM" id="SignalP"/>
    </source>
</evidence>
<keyword evidence="2" id="KW-0812">Transmembrane</keyword>
<feature type="signal peptide" evidence="3">
    <location>
        <begin position="1"/>
        <end position="33"/>
    </location>
</feature>
<dbReference type="InterPro" id="IPR002035">
    <property type="entry name" value="VWF_A"/>
</dbReference>
<proteinExistence type="predicted"/>
<reference evidence="5" key="1">
    <citation type="journal article" date="2023" name="Mol. Biol. Evol.">
        <title>Third-Generation Sequencing Reveals the Adaptive Role of the Epigenome in Three Deep-Sea Polychaetes.</title>
        <authorList>
            <person name="Perez M."/>
            <person name="Aroh O."/>
            <person name="Sun Y."/>
            <person name="Lan Y."/>
            <person name="Juniper S.K."/>
            <person name="Young C.R."/>
            <person name="Angers B."/>
            <person name="Qian P.Y."/>
        </authorList>
    </citation>
    <scope>NUCLEOTIDE SEQUENCE</scope>
    <source>
        <strain evidence="5">P08H-3</strain>
    </source>
</reference>
<dbReference type="CDD" id="cd12913">
    <property type="entry name" value="PDC1_MCP_like"/>
    <property type="match status" value="1"/>
</dbReference>
<dbReference type="FunFam" id="3.30.450.20:FF:000024">
    <property type="entry name" value="VWFA and cache domain-containing protein 1"/>
    <property type="match status" value="1"/>
</dbReference>
<dbReference type="GO" id="GO:0005891">
    <property type="term" value="C:voltage-gated calcium channel complex"/>
    <property type="evidence" value="ECO:0007669"/>
    <property type="project" value="TreeGrafter"/>
</dbReference>
<dbReference type="SUPFAM" id="SSF53300">
    <property type="entry name" value="vWA-like"/>
    <property type="match status" value="1"/>
</dbReference>
<feature type="chain" id="PRO_5041903593" description="VWFA domain-containing protein" evidence="3">
    <location>
        <begin position="34"/>
        <end position="1393"/>
    </location>
</feature>
<evidence type="ECO:0000256" key="2">
    <source>
        <dbReference type="SAM" id="Phobius"/>
    </source>
</evidence>
<feature type="transmembrane region" description="Helical" evidence="2">
    <location>
        <begin position="1194"/>
        <end position="1215"/>
    </location>
</feature>
<evidence type="ECO:0000259" key="4">
    <source>
        <dbReference type="PROSITE" id="PS50234"/>
    </source>
</evidence>
<accession>A0AAD9K420</accession>
<protein>
    <recommendedName>
        <fullName evidence="4">VWFA domain-containing protein</fullName>
    </recommendedName>
</protein>
<dbReference type="Gene3D" id="3.40.50.410">
    <property type="entry name" value="von Willebrand factor, type A domain"/>
    <property type="match status" value="1"/>
</dbReference>
<gene>
    <name evidence="5" type="ORF">LSH36_68g16013</name>
</gene>
<keyword evidence="2" id="KW-1133">Transmembrane helix</keyword>
<evidence type="ECO:0000256" key="1">
    <source>
        <dbReference type="SAM" id="MobiDB-lite"/>
    </source>
</evidence>
<comment type="caution">
    <text evidence="5">The sequence shown here is derived from an EMBL/GenBank/DDBJ whole genome shotgun (WGS) entry which is preliminary data.</text>
</comment>
<organism evidence="5 6">
    <name type="scientific">Paralvinella palmiformis</name>
    <dbReference type="NCBI Taxonomy" id="53620"/>
    <lineage>
        <taxon>Eukaryota</taxon>
        <taxon>Metazoa</taxon>
        <taxon>Spiralia</taxon>
        <taxon>Lophotrochozoa</taxon>
        <taxon>Annelida</taxon>
        <taxon>Polychaeta</taxon>
        <taxon>Sedentaria</taxon>
        <taxon>Canalipalpata</taxon>
        <taxon>Terebellida</taxon>
        <taxon>Terebelliformia</taxon>
        <taxon>Alvinellidae</taxon>
        <taxon>Paralvinella</taxon>
    </lineage>
</organism>
<dbReference type="EMBL" id="JAODUP010000068">
    <property type="protein sequence ID" value="KAK2164181.1"/>
    <property type="molecule type" value="Genomic_DNA"/>
</dbReference>
<dbReference type="Proteomes" id="UP001208570">
    <property type="component" value="Unassembled WGS sequence"/>
</dbReference>
<keyword evidence="6" id="KW-1185">Reference proteome</keyword>
<dbReference type="InterPro" id="IPR036465">
    <property type="entry name" value="vWFA_dom_sf"/>
</dbReference>
<dbReference type="InterPro" id="IPR029151">
    <property type="entry name" value="Sensor-like_sf"/>
</dbReference>
<dbReference type="Gene3D" id="3.30.450.20">
    <property type="entry name" value="PAS domain"/>
    <property type="match status" value="2"/>
</dbReference>
<dbReference type="SUPFAM" id="SSF103190">
    <property type="entry name" value="Sensory domain-like"/>
    <property type="match status" value="1"/>
</dbReference>
<dbReference type="PANTHER" id="PTHR10166:SF68">
    <property type="entry name" value="VWFA AND CACHE DOMAIN-CONTAINING PROTEIN 1"/>
    <property type="match status" value="1"/>
</dbReference>
<name>A0AAD9K420_9ANNE</name>
<feature type="compositionally biased region" description="Low complexity" evidence="1">
    <location>
        <begin position="1337"/>
        <end position="1349"/>
    </location>
</feature>
<dbReference type="PANTHER" id="PTHR10166">
    <property type="entry name" value="VOLTAGE-DEPENDENT CALCIUM CHANNEL SUBUNIT ALPHA-2/DELTA-RELATED"/>
    <property type="match status" value="1"/>
</dbReference>
<dbReference type="GO" id="GO:0005245">
    <property type="term" value="F:voltage-gated calcium channel activity"/>
    <property type="evidence" value="ECO:0007669"/>
    <property type="project" value="TreeGrafter"/>
</dbReference>
<keyword evidence="3" id="KW-0732">Signal</keyword>
<dbReference type="PROSITE" id="PS50234">
    <property type="entry name" value="VWFA"/>
    <property type="match status" value="1"/>
</dbReference>
<keyword evidence="2" id="KW-0472">Membrane</keyword>
<feature type="domain" description="VWFA" evidence="4">
    <location>
        <begin position="311"/>
        <end position="524"/>
    </location>
</feature>
<sequence length="1393" mass="156913">MKPSNRVSPSGFHPLLVLLLLLLNAALKPGCCSERIPRELSGRGVDQDVTDSVTLDDDTDLEIKSTDRSTQNRLHSLLQLSHPKIVIHGDVDFELGDGYSFDLDQEPAYPRQMGGINIKEEARKLATKLRILSNEEMGITSMQAIYDSLPFRDIEPVYEDQLDKLTSLLSTKLYRYIQVLKTNKVFVETLYRFHIRYPITHQYDCCNMPKDDLRWSSQYGMNVSAHTTCDLIPPSISPFMFNPGRNLTEVFQQHAQLMPSIKWQYFISKDGIYNEFPAYNFPSLLYPDCKNTHDNNHRAVYVSSLLPQRKNVLIMIDHGNSLSITQFSLAKHIARYVLNSLGEQDRVGVIGLSSDVMYATEDHCLWKSLVPLTYEAKLYYGAFIDKLDKMSVSTNHTLGFTEAFNMIENTLTKENGTLSDERALVVFISRGLLTSLTDARDVLRVIAKANGQLRHQVAINTYVVIDVGKPIMYEKTFMYNVARQNFTAYKVKTEYDAPVLVGKMVPVTSDRDLSNVVGDFYSTLNLTYSNKPRVSLPIKDDIGKGVVLPIAWPCYHDDKLLGVMGVDIHLADVVDGITYFSHDKNAYAFLIDKTASTLMHPALSRPVLTDIQPMHTSVSHFEKHPGFDLILNKIIRQSEGQVTMEVPRESDNTTFPPSLYTMLPKTIKVTYLWRHVSAQLEEAPFIVVIKKIDDGFKRKDLDSGVRVTEGNELVYHRLDLLPTDNTCMHLKQLATLDSSALFLAASAFRNPFEHLHQQEVKRMVQGYLVYLNDNTGLIGNPGIKERVRNDVAAISKINSEWKRKVHTGKLREFVVRRYVATPNGAVSTYPGTLLNKLYDPSKQDWYRGAMESPGKVTLTAPYLDPGGAGYIVTLSHTVYEGKHAALHGPFDHIVAVMGIDMTLKYFYKLLIEQLPICEQEAIRCFMMDDRGYLIAHKSMVEPNSMVKYQSADTTGQKAPEERHISHQEPLVANDILNHKDFVQKKLCNSFIDRTVQRYYHFNTSLDSIVTNLVHGEHCAKYQLTPIPGTNAFLGIVNQTCEMMRAFCPCSVVDRLCLNCHRMEQTECECPCECPLEINFCTGHLLAYEDSFPSCPQFPEHVPRAQVSNDVANKLPQCFSTNCAFYKTKRACLGVVDCEWCELDVDRVTPLKQPFCSTQRVCFSGVLGAQTPYDDEISYKVALTQNTLTFKSAPVGPVAGGIMGCFLLLALGVYCYRHHVHRHSQYISTLPEGQRNSPLDNDFEDLDSPDDLGNGHTNIMLASFENPASVSPYRVNSTYRRTTNVESDLGYSTMTPQDDSEQASTTCHEPLIIGRNRYRPPPTTTLAFNSILPPPPSSARRSSSPSQPQAILSPAISPLTPGEQTKLIPEHTIIPDILPNQVIANVQVHMVDTH</sequence>
<evidence type="ECO:0000313" key="6">
    <source>
        <dbReference type="Proteomes" id="UP001208570"/>
    </source>
</evidence>